<dbReference type="InterPro" id="IPR008274">
    <property type="entry name" value="AldOxase/xan_DH_MoCoBD1"/>
</dbReference>
<dbReference type="InterPro" id="IPR000674">
    <property type="entry name" value="Ald_Oxase/Xan_DH_a/b"/>
</dbReference>
<dbReference type="RefSeq" id="WP_089324128.1">
    <property type="nucleotide sequence ID" value="NZ_FZOR01000001.1"/>
</dbReference>
<dbReference type="NCBIfam" id="NF040766">
    <property type="entry name" value="CODH_aero_grp5"/>
    <property type="match status" value="1"/>
</dbReference>
<keyword evidence="1" id="KW-0500">Molybdenum</keyword>
<dbReference type="PANTHER" id="PTHR11908:SF132">
    <property type="entry name" value="ALDEHYDE OXIDASE 1-RELATED"/>
    <property type="match status" value="1"/>
</dbReference>
<evidence type="ECO:0000256" key="2">
    <source>
        <dbReference type="ARBA" id="ARBA00023002"/>
    </source>
</evidence>
<dbReference type="Gene3D" id="3.90.1170.50">
    <property type="entry name" value="Aldehyde oxidase/xanthine dehydrogenase, a/b hammerhead"/>
    <property type="match status" value="1"/>
</dbReference>
<gene>
    <name evidence="5" type="ORF">SAMN05443665_1001420</name>
</gene>
<keyword evidence="6" id="KW-1185">Reference proteome</keyword>
<dbReference type="InterPro" id="IPR046867">
    <property type="entry name" value="AldOxase/xan_DH_MoCoBD2"/>
</dbReference>
<feature type="domain" description="Aldehyde oxidase/xanthine dehydrogenase a/b hammerhead" evidence="4">
    <location>
        <begin position="20"/>
        <end position="135"/>
    </location>
</feature>
<dbReference type="SMART" id="SM01008">
    <property type="entry name" value="Ald_Xan_dh_C"/>
    <property type="match status" value="1"/>
</dbReference>
<evidence type="ECO:0000259" key="4">
    <source>
        <dbReference type="SMART" id="SM01008"/>
    </source>
</evidence>
<dbReference type="InterPro" id="IPR037165">
    <property type="entry name" value="AldOxase/xan_DH_Mopterin-bd_sf"/>
</dbReference>
<dbReference type="OrthoDB" id="9758509at2"/>
<dbReference type="Proteomes" id="UP000198318">
    <property type="component" value="Unassembled WGS sequence"/>
</dbReference>
<dbReference type="EMBL" id="FZOR01000001">
    <property type="protein sequence ID" value="SNS19384.1"/>
    <property type="molecule type" value="Genomic_DNA"/>
</dbReference>
<dbReference type="GO" id="GO:0016491">
    <property type="term" value="F:oxidoreductase activity"/>
    <property type="evidence" value="ECO:0007669"/>
    <property type="project" value="UniProtKB-KW"/>
</dbReference>
<dbReference type="SUPFAM" id="SSF56003">
    <property type="entry name" value="Molybdenum cofactor-binding domain"/>
    <property type="match status" value="1"/>
</dbReference>
<dbReference type="GO" id="GO:0005506">
    <property type="term" value="F:iron ion binding"/>
    <property type="evidence" value="ECO:0007669"/>
    <property type="project" value="InterPro"/>
</dbReference>
<protein>
    <submittedName>
        <fullName evidence="5">CO or xanthine dehydrogenase, Mo-binding subunit</fullName>
    </submittedName>
</protein>
<evidence type="ECO:0000256" key="3">
    <source>
        <dbReference type="SAM" id="MobiDB-lite"/>
    </source>
</evidence>
<dbReference type="InterPro" id="IPR016208">
    <property type="entry name" value="Ald_Oxase/xanthine_DH-like"/>
</dbReference>
<evidence type="ECO:0000256" key="1">
    <source>
        <dbReference type="ARBA" id="ARBA00022505"/>
    </source>
</evidence>
<dbReference type="Pfam" id="PF01315">
    <property type="entry name" value="Ald_Xan_dh_C"/>
    <property type="match status" value="1"/>
</dbReference>
<evidence type="ECO:0000313" key="5">
    <source>
        <dbReference type="EMBL" id="SNS19384.1"/>
    </source>
</evidence>
<evidence type="ECO:0000313" key="6">
    <source>
        <dbReference type="Proteomes" id="UP000198318"/>
    </source>
</evidence>
<name>A0A239CIU3_9ACTN</name>
<sequence length="834" mass="89050">MGTRVFGERVERREDARLTTGRGRYLDDLGRGALAAAFVRSPHAHARITDIDVSGALDVDGLVAVYTWEDLPGRVGEPLPLLIPHPALTHGRTAYPLAREVVRHVGEPVAMVVARDRYLAEDAAERIRVDYEPLPAVVGIEAATRAAHLVHDDVPGNVGAVLVQENGDARAAIDAAPHVLEFSLAIERSASMPLEGRGVYARWDADDGSLRVYSSTQASTSVRAAIAARLGLPNGKVEVVAPDVGGGFGVKIVHPWPEEVLVPWAARLLDREVKWTEDRREHFVSAAHERGQLQDVRVGFDGEGRVLGLDVRIRHDHGAYTPYGIIIPIVTSTQLLGPYKIGAYRAEVVSLYTNTLIVTPYRGAGRPQGVFCMERTMDRIARHLGRDRADVRAANVIQPDEFPYDQGLTFQDGRPLIYDSGDYPELLRKARELIGWDGFERERAAAAARGRRVGIGLGVYVEGTGVGPYEGGHVEIDTAGRVHVSTGLTSQGQGHETVFAQIAAAELGVPIEDVHVTTGDTRRFGYAVGTFASRAAVMSGNAIALACRKVRGKALRIAGEALEADPRDLEITDGTVHVRGDRSASVPLRTVAVLSNPLRYAFDEEAAAATQFAVGRPVTEPPVASGDEPGLEGRDYYSPVRSTFAAGAHAAVVEVDPDTAEIAILRYAVVHDCGRLINPMVVEGQIHGGVAQGIGGALYERMVYDEAGQLLNASFMDFLMPYATEVPRIETDHLETPSPLNPLGIKGAGEAGVIPVSAVIASAVEDAEGVRVDAMPLSPDALYTLRRRAEADASLRVDADGTGSVDAGGTGSGSGGPRPRQRVDPSEGPPGASP</sequence>
<dbReference type="AlphaFoldDB" id="A0A239CIU3"/>
<dbReference type="Gene3D" id="3.30.365.10">
    <property type="entry name" value="Aldehyde oxidase/xanthine dehydrogenase, molybdopterin binding domain"/>
    <property type="match status" value="4"/>
</dbReference>
<dbReference type="InterPro" id="IPR036856">
    <property type="entry name" value="Ald_Oxase/Xan_DH_a/b_sf"/>
</dbReference>
<reference evidence="5 6" key="1">
    <citation type="submission" date="2017-06" db="EMBL/GenBank/DDBJ databases">
        <authorList>
            <person name="Kim H.J."/>
            <person name="Triplett B.A."/>
        </authorList>
    </citation>
    <scope>NUCLEOTIDE SEQUENCE [LARGE SCALE GENOMIC DNA]</scope>
    <source>
        <strain evidence="5 6">DSM 44715</strain>
    </source>
</reference>
<dbReference type="Pfam" id="PF20256">
    <property type="entry name" value="MoCoBD_2"/>
    <property type="match status" value="1"/>
</dbReference>
<keyword evidence="2" id="KW-0560">Oxidoreductase</keyword>
<dbReference type="SUPFAM" id="SSF54665">
    <property type="entry name" value="CO dehydrogenase molybdoprotein N-domain-like"/>
    <property type="match status" value="1"/>
</dbReference>
<dbReference type="Pfam" id="PF02738">
    <property type="entry name" value="MoCoBD_1"/>
    <property type="match status" value="1"/>
</dbReference>
<feature type="compositionally biased region" description="Gly residues" evidence="3">
    <location>
        <begin position="806"/>
        <end position="816"/>
    </location>
</feature>
<dbReference type="PANTHER" id="PTHR11908">
    <property type="entry name" value="XANTHINE DEHYDROGENASE"/>
    <property type="match status" value="1"/>
</dbReference>
<organism evidence="5 6">
    <name type="scientific">Actinomadura meyerae</name>
    <dbReference type="NCBI Taxonomy" id="240840"/>
    <lineage>
        <taxon>Bacteria</taxon>
        <taxon>Bacillati</taxon>
        <taxon>Actinomycetota</taxon>
        <taxon>Actinomycetes</taxon>
        <taxon>Streptosporangiales</taxon>
        <taxon>Thermomonosporaceae</taxon>
        <taxon>Actinomadura</taxon>
    </lineage>
</organism>
<accession>A0A239CIU3</accession>
<feature type="region of interest" description="Disordered" evidence="3">
    <location>
        <begin position="794"/>
        <end position="834"/>
    </location>
</feature>
<proteinExistence type="predicted"/>